<dbReference type="FunFam" id="1.20.1250.20:FF:000018">
    <property type="entry name" value="MFS transporter permease"/>
    <property type="match status" value="1"/>
</dbReference>
<evidence type="ECO:0000256" key="5">
    <source>
        <dbReference type="ARBA" id="ARBA00023136"/>
    </source>
</evidence>
<dbReference type="InterPro" id="IPR020846">
    <property type="entry name" value="MFS_dom"/>
</dbReference>
<dbReference type="Pfam" id="PF07690">
    <property type="entry name" value="MFS_1"/>
    <property type="match status" value="1"/>
</dbReference>
<feature type="transmembrane region" description="Helical" evidence="8">
    <location>
        <begin position="212"/>
        <end position="234"/>
    </location>
</feature>
<feature type="transmembrane region" description="Helical" evidence="8">
    <location>
        <begin position="149"/>
        <end position="170"/>
    </location>
</feature>
<dbReference type="EMBL" id="JAXLQG010000010">
    <property type="protein sequence ID" value="KAK5535031.1"/>
    <property type="molecule type" value="Genomic_DNA"/>
</dbReference>
<proteinExistence type="predicted"/>
<evidence type="ECO:0000256" key="7">
    <source>
        <dbReference type="SAM" id="MobiDB-lite"/>
    </source>
</evidence>
<accession>A0AAV9Q6B4</accession>
<evidence type="ECO:0000256" key="8">
    <source>
        <dbReference type="SAM" id="Phobius"/>
    </source>
</evidence>
<dbReference type="GO" id="GO:0003677">
    <property type="term" value="F:DNA binding"/>
    <property type="evidence" value="ECO:0007669"/>
    <property type="project" value="InterPro"/>
</dbReference>
<feature type="region of interest" description="Disordered" evidence="7">
    <location>
        <begin position="845"/>
        <end position="864"/>
    </location>
</feature>
<comment type="caution">
    <text evidence="10">The sequence shown here is derived from an EMBL/GenBank/DDBJ whole genome shotgun (WGS) entry which is preliminary data.</text>
</comment>
<evidence type="ECO:0000256" key="6">
    <source>
        <dbReference type="ARBA" id="ARBA00023242"/>
    </source>
</evidence>
<feature type="domain" description="Major facilitator superfamily (MFS) profile" evidence="9">
    <location>
        <begin position="52"/>
        <end position="477"/>
    </location>
</feature>
<organism evidence="10 11">
    <name type="scientific">Vermiconidia calcicola</name>
    <dbReference type="NCBI Taxonomy" id="1690605"/>
    <lineage>
        <taxon>Eukaryota</taxon>
        <taxon>Fungi</taxon>
        <taxon>Dikarya</taxon>
        <taxon>Ascomycota</taxon>
        <taxon>Pezizomycotina</taxon>
        <taxon>Dothideomycetes</taxon>
        <taxon>Dothideomycetidae</taxon>
        <taxon>Mycosphaerellales</taxon>
        <taxon>Extremaceae</taxon>
        <taxon>Vermiconidia</taxon>
    </lineage>
</organism>
<dbReference type="Proteomes" id="UP001345827">
    <property type="component" value="Unassembled WGS sequence"/>
</dbReference>
<reference evidence="10 11" key="1">
    <citation type="submission" date="2023-06" db="EMBL/GenBank/DDBJ databases">
        <title>Black Yeasts Isolated from many extreme environments.</title>
        <authorList>
            <person name="Coleine C."/>
            <person name="Stajich J.E."/>
            <person name="Selbmann L."/>
        </authorList>
    </citation>
    <scope>NUCLEOTIDE SEQUENCE [LARGE SCALE GENOMIC DNA]</scope>
    <source>
        <strain evidence="10 11">CCFEE 5887</strain>
    </source>
</reference>
<evidence type="ECO:0000259" key="9">
    <source>
        <dbReference type="PROSITE" id="PS50850"/>
    </source>
</evidence>
<dbReference type="Gene3D" id="1.20.1250.20">
    <property type="entry name" value="MFS general substrate transporter like domains"/>
    <property type="match status" value="2"/>
</dbReference>
<feature type="transmembrane region" description="Helical" evidence="8">
    <location>
        <begin position="48"/>
        <end position="65"/>
    </location>
</feature>
<evidence type="ECO:0000313" key="10">
    <source>
        <dbReference type="EMBL" id="KAK5535031.1"/>
    </source>
</evidence>
<feature type="transmembrane region" description="Helical" evidence="8">
    <location>
        <begin position="416"/>
        <end position="436"/>
    </location>
</feature>
<feature type="compositionally biased region" description="Polar residues" evidence="7">
    <location>
        <begin position="515"/>
        <end position="548"/>
    </location>
</feature>
<name>A0AAV9Q6B4_9PEZI</name>
<feature type="transmembrane region" description="Helical" evidence="8">
    <location>
        <begin position="382"/>
        <end position="404"/>
    </location>
</feature>
<dbReference type="InterPro" id="IPR007219">
    <property type="entry name" value="XnlR_reg_dom"/>
</dbReference>
<dbReference type="PROSITE" id="PS50850">
    <property type="entry name" value="MFS"/>
    <property type="match status" value="1"/>
</dbReference>
<keyword evidence="3 8" id="KW-0812">Transmembrane</keyword>
<dbReference type="CDD" id="cd12148">
    <property type="entry name" value="fungal_TF_MHR"/>
    <property type="match status" value="1"/>
</dbReference>
<evidence type="ECO:0000313" key="11">
    <source>
        <dbReference type="Proteomes" id="UP001345827"/>
    </source>
</evidence>
<dbReference type="InterPro" id="IPR011701">
    <property type="entry name" value="MFS"/>
</dbReference>
<sequence length="1282" mass="141764">MGGLEAEHLETKTEIIHDLAVHRQHEQEALAEQLAGEDKKIKRIIRKLDLRLVLTLAILYVWAFIDRGNLANANIAGMGADLGLVGNNRYSILAMIFFVGYILIDAPATFIVRKIGAVVWIPTIVVLWGIITIGQGFCHSWGALLACRVLLGFLEGGLIPAAMFLISVWYTRYEAHTRLASFYVVGIASTGVSGLLAYGIENMDGDAGLEGWRWIFIIEGIATVFCGIAAYFFLVDLPERATTRGLFGLLPPFLTAAEASLIHARIERDRGDSTPEKLTVKKMLVCAKDWKVWEFSSYVLFNNTALYAFAYFLPVILQKSLHYSTSKSQLFTFPPYAVAVPWILFCAWICDKLKVRGPMLVFNSTLYIIGVLITAYCKSPHARYGGVFIGVMGITGNIPTNWAYQQNNVVGQPKRALCAAMMTTGGGIGGIIAGNIFQAKDAPGYRPALIICVAFQAFNILLVCKNFVYFRWANRKADREELIIEGTPDFRDLLRRHEKAVHDGRSCGRYESPSHTKSTSGSILVSSNGASTTTSAISNEPVDQSVSSPEHAVHLGVGHNLPIDPSTDFGQLAPDHNTDSAVEGISSLGFPTAGLHVQGVEQVDQVAVEAMGYAMDTDMYSQFDNFNDFLDLHDFSSLIPPDYAFDLGLQDFAFASDLPHPFHGNSQVQHDSGGHGVRVEQDTSFSRFGSPLPALHFESREQAPRGSGQAEQNANFRRVWKISGPQYRQVVANIQNFAHVLPKDFIMPSRHTMSRFLEGAIKGYYDHLPNLHIPTFSPSDAAPELFLAMCAIGALFRFESHRCPMLFHAAKAIASEQIKRQEKALSRDNANISRAEWTSALITSSDSNTAGTSAPSHNTAKKSESVTDAQVQTLQALLALLCLGAWGPQQELIKEAISLQSLVATMARDDGFSRLKMPMASATDMSDWSSWVLMESRKRTKLMTYCLLQLISVAYHIPPLILNSEIDCCLPCSAREWNASNAQEWQEVRKSSPFREVPFQEAFQTMFENGGSSPAHLSLSPMANYVLILAILQHIYFRRQTLASSKRSLSSDDIGEISRALRCWQSRWEQGPETHFEPSSATGPVAFSSTALLRLAWIRLHLDLGPCRNLASGDASIIASAFKNSPPLKRGPELIHPVLQAAHALSVPVRMGIKYVAKTQTLSWSVQHSFSNLECAIFLSKWLELIAVASSTCSLDKEELVLVQMIQSLLRETGLFDDDMMHNLADRQDHKQKIRWLATAVARMWAEIFKGTHIFEIVNIIGASLTIYAESMETTYTPADQA</sequence>
<dbReference type="GO" id="GO:0022857">
    <property type="term" value="F:transmembrane transporter activity"/>
    <property type="evidence" value="ECO:0007669"/>
    <property type="project" value="InterPro"/>
</dbReference>
<feature type="transmembrane region" description="Helical" evidence="8">
    <location>
        <begin position="333"/>
        <end position="350"/>
    </location>
</feature>
<dbReference type="GO" id="GO:0008270">
    <property type="term" value="F:zinc ion binding"/>
    <property type="evidence" value="ECO:0007669"/>
    <property type="project" value="InterPro"/>
</dbReference>
<dbReference type="PANTHER" id="PTHR43791">
    <property type="entry name" value="PERMEASE-RELATED"/>
    <property type="match status" value="1"/>
</dbReference>
<gene>
    <name evidence="10" type="ORF">LTR25_006038</name>
</gene>
<dbReference type="GO" id="GO:0006351">
    <property type="term" value="P:DNA-templated transcription"/>
    <property type="evidence" value="ECO:0007669"/>
    <property type="project" value="InterPro"/>
</dbReference>
<evidence type="ECO:0000256" key="3">
    <source>
        <dbReference type="ARBA" id="ARBA00022692"/>
    </source>
</evidence>
<comment type="subcellular location">
    <subcellularLocation>
        <location evidence="1">Membrane</location>
        <topology evidence="1">Multi-pass membrane protein</topology>
    </subcellularLocation>
</comment>
<dbReference type="GO" id="GO:0016020">
    <property type="term" value="C:membrane"/>
    <property type="evidence" value="ECO:0007669"/>
    <property type="project" value="UniProtKB-SubCell"/>
</dbReference>
<keyword evidence="4 8" id="KW-1133">Transmembrane helix</keyword>
<dbReference type="FunFam" id="1.20.1250.20:FF:000013">
    <property type="entry name" value="MFS general substrate transporter"/>
    <property type="match status" value="1"/>
</dbReference>
<dbReference type="SUPFAM" id="SSF103473">
    <property type="entry name" value="MFS general substrate transporter"/>
    <property type="match status" value="1"/>
</dbReference>
<feature type="compositionally biased region" description="Polar residues" evidence="7">
    <location>
        <begin position="845"/>
        <end position="858"/>
    </location>
</feature>
<evidence type="ECO:0000256" key="4">
    <source>
        <dbReference type="ARBA" id="ARBA00022989"/>
    </source>
</evidence>
<feature type="transmembrane region" description="Helical" evidence="8">
    <location>
        <begin position="1015"/>
        <end position="1037"/>
    </location>
</feature>
<feature type="transmembrane region" description="Helical" evidence="8">
    <location>
        <begin position="292"/>
        <end position="313"/>
    </location>
</feature>
<evidence type="ECO:0000256" key="1">
    <source>
        <dbReference type="ARBA" id="ARBA00004141"/>
    </source>
</evidence>
<dbReference type="PANTHER" id="PTHR43791:SF47">
    <property type="entry name" value="MAJOR FACILITATOR SUPERFAMILY (MFS) PROFILE DOMAIN-CONTAINING PROTEIN-RELATED"/>
    <property type="match status" value="1"/>
</dbReference>
<feature type="compositionally biased region" description="Basic and acidic residues" evidence="7">
    <location>
        <begin position="504"/>
        <end position="514"/>
    </location>
</feature>
<feature type="transmembrane region" description="Helical" evidence="8">
    <location>
        <begin position="117"/>
        <end position="137"/>
    </location>
</feature>
<dbReference type="Pfam" id="PF04082">
    <property type="entry name" value="Fungal_trans"/>
    <property type="match status" value="1"/>
</dbReference>
<protein>
    <recommendedName>
        <fullName evidence="9">Major facilitator superfamily (MFS) profile domain-containing protein</fullName>
    </recommendedName>
</protein>
<keyword evidence="5 8" id="KW-0472">Membrane</keyword>
<feature type="transmembrane region" description="Helical" evidence="8">
    <location>
        <begin position="448"/>
        <end position="470"/>
    </location>
</feature>
<keyword evidence="6" id="KW-0539">Nucleus</keyword>
<feature type="region of interest" description="Disordered" evidence="7">
    <location>
        <begin position="504"/>
        <end position="549"/>
    </location>
</feature>
<feature type="transmembrane region" description="Helical" evidence="8">
    <location>
        <begin position="357"/>
        <end position="376"/>
    </location>
</feature>
<feature type="transmembrane region" description="Helical" evidence="8">
    <location>
        <begin position="90"/>
        <end position="110"/>
    </location>
</feature>
<keyword evidence="2" id="KW-0813">Transport</keyword>
<keyword evidence="11" id="KW-1185">Reference proteome</keyword>
<evidence type="ECO:0000256" key="2">
    <source>
        <dbReference type="ARBA" id="ARBA00022448"/>
    </source>
</evidence>
<dbReference type="InterPro" id="IPR036259">
    <property type="entry name" value="MFS_trans_sf"/>
</dbReference>
<feature type="transmembrane region" description="Helical" evidence="8">
    <location>
        <begin position="182"/>
        <end position="200"/>
    </location>
</feature>